<proteinExistence type="predicted"/>
<dbReference type="GO" id="GO:0008198">
    <property type="term" value="F:ferrous iron binding"/>
    <property type="evidence" value="ECO:0007669"/>
    <property type="project" value="InterPro"/>
</dbReference>
<protein>
    <submittedName>
        <fullName evidence="2">AmmeMemoRadiSam system protein B</fullName>
    </submittedName>
</protein>
<evidence type="ECO:0000313" key="2">
    <source>
        <dbReference type="EMBL" id="SFL90580.1"/>
    </source>
</evidence>
<gene>
    <name evidence="2" type="ORF">SAMN02983006_02319</name>
</gene>
<dbReference type="NCBIfam" id="TIGR04336">
    <property type="entry name" value="AmmeMemoSam_B"/>
    <property type="match status" value="1"/>
</dbReference>
<sequence>MSINCAALFPHPPLAIPEIGRSELKKAQLTVTGMQQTAAEITRLSQDFDLLVFITPHGPVFRSHASVIIKENLIGSFAKFSYPEIVFKAKSATDFAKKLVIEAKHANLALQALDKASLVDYEIEEELDHGILVPLYYLEQAGLNKPLIPLIIGLLPNQELYMIGQKIAQVANEFGYKIAVVASGDLSHRLKKGAPAGYNKKAHLFDEQVIKLLNENKLKELTKLDPDLINKAGECGLRPLIILAGVLDNLCIEAKVNSYQAPFGVGYGTAFIEINN</sequence>
<reference evidence="2 3" key="1">
    <citation type="submission" date="2016-10" db="EMBL/GenBank/DDBJ databases">
        <authorList>
            <person name="de Groot N.N."/>
        </authorList>
    </citation>
    <scope>NUCLEOTIDE SEQUENCE [LARGE SCALE GENOMIC DNA]</scope>
    <source>
        <strain evidence="2 3">ATCC 51327</strain>
    </source>
</reference>
<evidence type="ECO:0000259" key="1">
    <source>
        <dbReference type="Pfam" id="PF02900"/>
    </source>
</evidence>
<dbReference type="Proteomes" id="UP000199006">
    <property type="component" value="Unassembled WGS sequence"/>
</dbReference>
<dbReference type="Pfam" id="PF02900">
    <property type="entry name" value="LigB"/>
    <property type="match status" value="1"/>
</dbReference>
<feature type="domain" description="Extradiol ring-cleavage dioxygenase class III enzyme subunit B" evidence="1">
    <location>
        <begin position="6"/>
        <end position="268"/>
    </location>
</feature>
<dbReference type="EMBL" id="FOTI01000041">
    <property type="protein sequence ID" value="SFL90580.1"/>
    <property type="molecule type" value="Genomic_DNA"/>
</dbReference>
<dbReference type="CDD" id="cd07951">
    <property type="entry name" value="ED_3B_N_AMMECR1"/>
    <property type="match status" value="1"/>
</dbReference>
<dbReference type="InterPro" id="IPR004183">
    <property type="entry name" value="Xdiol_dOase_suB"/>
</dbReference>
<keyword evidence="3" id="KW-1185">Reference proteome</keyword>
<dbReference type="GO" id="GO:0016702">
    <property type="term" value="F:oxidoreductase activity, acting on single donors with incorporation of molecular oxygen, incorporation of two atoms of oxygen"/>
    <property type="evidence" value="ECO:0007669"/>
    <property type="project" value="UniProtKB-ARBA"/>
</dbReference>
<dbReference type="RefSeq" id="WP_089862348.1">
    <property type="nucleotide sequence ID" value="NZ_FOTI01000041.1"/>
</dbReference>
<evidence type="ECO:0000313" key="3">
    <source>
        <dbReference type="Proteomes" id="UP000199006"/>
    </source>
</evidence>
<dbReference type="SUPFAM" id="SSF53213">
    <property type="entry name" value="LigB-like"/>
    <property type="match status" value="1"/>
</dbReference>
<dbReference type="Gene3D" id="3.40.830.10">
    <property type="entry name" value="LigB-like"/>
    <property type="match status" value="1"/>
</dbReference>
<name>A0A1I4LHY2_9FIRM</name>
<dbReference type="AlphaFoldDB" id="A0A1I4LHY2"/>
<dbReference type="OrthoDB" id="159752at2"/>
<accession>A0A1I4LHY2</accession>
<dbReference type="STRING" id="29563.SAMN02983006_02319"/>
<organism evidence="2 3">
    <name type="scientific">Halanaerobium salsuginis</name>
    <dbReference type="NCBI Taxonomy" id="29563"/>
    <lineage>
        <taxon>Bacteria</taxon>
        <taxon>Bacillati</taxon>
        <taxon>Bacillota</taxon>
        <taxon>Clostridia</taxon>
        <taxon>Halanaerobiales</taxon>
        <taxon>Halanaerobiaceae</taxon>
        <taxon>Halanaerobium</taxon>
    </lineage>
</organism>